<feature type="compositionally biased region" description="Basic residues" evidence="5">
    <location>
        <begin position="400"/>
        <end position="417"/>
    </location>
</feature>
<evidence type="ECO:0000256" key="1">
    <source>
        <dbReference type="ARBA" id="ARBA00022723"/>
    </source>
</evidence>
<dbReference type="OrthoDB" id="8062037at2759"/>
<evidence type="ECO:0000256" key="2">
    <source>
        <dbReference type="ARBA" id="ARBA00022771"/>
    </source>
</evidence>
<evidence type="ECO:0000256" key="5">
    <source>
        <dbReference type="SAM" id="MobiDB-lite"/>
    </source>
</evidence>
<dbReference type="EMBL" id="JACEFO010002262">
    <property type="protein sequence ID" value="KAF8670159.1"/>
    <property type="molecule type" value="Genomic_DNA"/>
</dbReference>
<dbReference type="PANTHER" id="PTHR45798">
    <property type="entry name" value="RING-H2 FINGER PROTEIN ATL61-RELATED-RELATED"/>
    <property type="match status" value="1"/>
</dbReference>
<keyword evidence="2 4" id="KW-0863">Zinc-finger</keyword>
<keyword evidence="3" id="KW-0862">Zinc</keyword>
<keyword evidence="1" id="KW-0479">Metal-binding</keyword>
<feature type="domain" description="RING-type" evidence="6">
    <location>
        <begin position="134"/>
        <end position="179"/>
    </location>
</feature>
<evidence type="ECO:0000256" key="4">
    <source>
        <dbReference type="PROSITE-ProRule" id="PRU00175"/>
    </source>
</evidence>
<gene>
    <name evidence="7" type="ORF">HU200_050883</name>
</gene>
<sequence>MCLVYSRAAAISHQERRASVAREAGRVVYSETKSSSMGLDATTAAEVAAVVTLAVLIVAIVAASAGACGGGARAAAVHDVELALGSDTLVTYDQATAALKSIIIRRKASSSPAPASTEEEKKEPEEAAEAPPCCALCLSEYAGGGGELVRVVPACGHFFHAECGVDWWLKKRGTCPLCRGELVSVTSGHRRRCRRRRDPSARRCRRELVCVFIKLARRSRVPELAAGSSRRRPSSPASTSDTAGCPPSPRMRLASADPALATASPPRTAGPCRRRRCPPVQTATFASPACSFPRSVASRLAHARLPPAARLRARVDTARGANTAATWLSVPALLSSLPSILSLPSRSYISSQQFPSLKAPEKPRRTRSRAQPSSLLPRPNQGSLELPQPPLLLTEQSPHQIHHQSPRQLRRRSRTRTARFPPPPAKPRAPLASSCHAGAHRPFPRASPTLTSPAAAHRSCRAATVVAEHDSGHPRPRDLAQTSRGEPLFTFPYFPGPVSPPFGRRNHAGEPWTEVYLQPLSRGPSAKVQGPVLYELVPAAEEVTQESEVNVVHVDPSPEQEYRFEPEGKPRSIT</sequence>
<dbReference type="AlphaFoldDB" id="A0A835E9Z9"/>
<dbReference type="SMART" id="SM00184">
    <property type="entry name" value="RING"/>
    <property type="match status" value="1"/>
</dbReference>
<evidence type="ECO:0000313" key="8">
    <source>
        <dbReference type="Proteomes" id="UP000636709"/>
    </source>
</evidence>
<dbReference type="Gene3D" id="3.30.40.10">
    <property type="entry name" value="Zinc/RING finger domain, C3HC4 (zinc finger)"/>
    <property type="match status" value="1"/>
</dbReference>
<dbReference type="PANTHER" id="PTHR45798:SF97">
    <property type="entry name" value="ALCOHOL-SENSITIVE RING FINGER PROTEIN 1"/>
    <property type="match status" value="1"/>
</dbReference>
<feature type="region of interest" description="Disordered" evidence="5">
    <location>
        <begin position="351"/>
        <end position="457"/>
    </location>
</feature>
<dbReference type="GO" id="GO:0008270">
    <property type="term" value="F:zinc ion binding"/>
    <property type="evidence" value="ECO:0007669"/>
    <property type="project" value="UniProtKB-KW"/>
</dbReference>
<comment type="caution">
    <text evidence="7">The sequence shown here is derived from an EMBL/GenBank/DDBJ whole genome shotgun (WGS) entry which is preliminary data.</text>
</comment>
<evidence type="ECO:0000256" key="3">
    <source>
        <dbReference type="ARBA" id="ARBA00022833"/>
    </source>
</evidence>
<dbReference type="Proteomes" id="UP000636709">
    <property type="component" value="Unassembled WGS sequence"/>
</dbReference>
<reference evidence="7" key="1">
    <citation type="submission" date="2020-07" db="EMBL/GenBank/DDBJ databases">
        <title>Genome sequence and genetic diversity analysis of an under-domesticated orphan crop, white fonio (Digitaria exilis).</title>
        <authorList>
            <person name="Bennetzen J.L."/>
            <person name="Chen S."/>
            <person name="Ma X."/>
            <person name="Wang X."/>
            <person name="Yssel A.E.J."/>
            <person name="Chaluvadi S.R."/>
            <person name="Johnson M."/>
            <person name="Gangashetty P."/>
            <person name="Hamidou F."/>
            <person name="Sanogo M.D."/>
            <person name="Zwaenepoel A."/>
            <person name="Wallace J."/>
            <person name="Van De Peer Y."/>
            <person name="Van Deynze A."/>
        </authorList>
    </citation>
    <scope>NUCLEOTIDE SEQUENCE</scope>
    <source>
        <tissue evidence="7">Leaves</tissue>
    </source>
</reference>
<organism evidence="7 8">
    <name type="scientific">Digitaria exilis</name>
    <dbReference type="NCBI Taxonomy" id="1010633"/>
    <lineage>
        <taxon>Eukaryota</taxon>
        <taxon>Viridiplantae</taxon>
        <taxon>Streptophyta</taxon>
        <taxon>Embryophyta</taxon>
        <taxon>Tracheophyta</taxon>
        <taxon>Spermatophyta</taxon>
        <taxon>Magnoliopsida</taxon>
        <taxon>Liliopsida</taxon>
        <taxon>Poales</taxon>
        <taxon>Poaceae</taxon>
        <taxon>PACMAD clade</taxon>
        <taxon>Panicoideae</taxon>
        <taxon>Panicodae</taxon>
        <taxon>Paniceae</taxon>
        <taxon>Anthephorinae</taxon>
        <taxon>Digitaria</taxon>
    </lineage>
</organism>
<dbReference type="Pfam" id="PF13639">
    <property type="entry name" value="zf-RING_2"/>
    <property type="match status" value="1"/>
</dbReference>
<feature type="compositionally biased region" description="Low complexity" evidence="5">
    <location>
        <begin position="234"/>
        <end position="244"/>
    </location>
</feature>
<name>A0A835E9Z9_9POAL</name>
<dbReference type="InterPro" id="IPR052788">
    <property type="entry name" value="RING-type_E3_ligase_ATL"/>
</dbReference>
<dbReference type="InterPro" id="IPR001841">
    <property type="entry name" value="Znf_RING"/>
</dbReference>
<feature type="compositionally biased region" description="Basic and acidic residues" evidence="5">
    <location>
        <begin position="560"/>
        <end position="574"/>
    </location>
</feature>
<dbReference type="PROSITE" id="PS50089">
    <property type="entry name" value="ZF_RING_2"/>
    <property type="match status" value="1"/>
</dbReference>
<dbReference type="SUPFAM" id="SSF57850">
    <property type="entry name" value="RING/U-box"/>
    <property type="match status" value="1"/>
</dbReference>
<feature type="region of interest" description="Disordered" evidence="5">
    <location>
        <begin position="554"/>
        <end position="574"/>
    </location>
</feature>
<protein>
    <recommendedName>
        <fullName evidence="6">RING-type domain-containing protein</fullName>
    </recommendedName>
</protein>
<keyword evidence="8" id="KW-1185">Reference proteome</keyword>
<proteinExistence type="predicted"/>
<accession>A0A835E9Z9</accession>
<evidence type="ECO:0000259" key="6">
    <source>
        <dbReference type="PROSITE" id="PS50089"/>
    </source>
</evidence>
<feature type="region of interest" description="Disordered" evidence="5">
    <location>
        <begin position="223"/>
        <end position="252"/>
    </location>
</feature>
<evidence type="ECO:0000313" key="7">
    <source>
        <dbReference type="EMBL" id="KAF8670159.1"/>
    </source>
</evidence>
<feature type="compositionally biased region" description="Low complexity" evidence="5">
    <location>
        <begin position="383"/>
        <end position="398"/>
    </location>
</feature>
<dbReference type="InterPro" id="IPR013083">
    <property type="entry name" value="Znf_RING/FYVE/PHD"/>
</dbReference>